<protein>
    <submittedName>
        <fullName evidence="2">Uncharacterized protein</fullName>
    </submittedName>
</protein>
<dbReference type="EMBL" id="BBLG01000002">
    <property type="protein sequence ID" value="GAK75491.1"/>
    <property type="molecule type" value="Genomic_DNA"/>
</dbReference>
<feature type="transmembrane region" description="Helical" evidence="1">
    <location>
        <begin position="6"/>
        <end position="32"/>
    </location>
</feature>
<dbReference type="Proteomes" id="UP000029647">
    <property type="component" value="Unassembled WGS sequence"/>
</dbReference>
<dbReference type="AlphaFoldDB" id="A0A081D995"/>
<evidence type="ECO:0000256" key="1">
    <source>
        <dbReference type="SAM" id="Phobius"/>
    </source>
</evidence>
<dbReference type="EMBL" id="BBNT01000007">
    <property type="protein sequence ID" value="GAL75947.1"/>
    <property type="molecule type" value="Genomic_DNA"/>
</dbReference>
<accession>A0A081D995</accession>
<organism evidence="2 4">
    <name type="scientific">Nonlabens ulvanivorans</name>
    <name type="common">Persicivirga ulvanivorans</name>
    <dbReference type="NCBI Taxonomy" id="906888"/>
    <lineage>
        <taxon>Bacteria</taxon>
        <taxon>Pseudomonadati</taxon>
        <taxon>Bacteroidota</taxon>
        <taxon>Flavobacteriia</taxon>
        <taxon>Flavobacteriales</taxon>
        <taxon>Flavobacteriaceae</taxon>
        <taxon>Nonlabens</taxon>
    </lineage>
</organism>
<gene>
    <name evidence="3" type="ORF">JCM19275_171</name>
    <name evidence="2" type="ORF">JCM19296_1083</name>
</gene>
<reference evidence="4 5" key="1">
    <citation type="journal article" date="2014" name="Genome Announc.">
        <title>Draft Genome Sequences of Marine Flavobacterium Nonlabens Strains NR17, NR24, NR27, NR32, NR33, and Ara13.</title>
        <authorList>
            <person name="Nakanishi M."/>
            <person name="Meirelles P."/>
            <person name="Suzuki R."/>
            <person name="Takatani N."/>
            <person name="Mino S."/>
            <person name="Suda W."/>
            <person name="Oshima K."/>
            <person name="Hattori M."/>
            <person name="Ohkuma M."/>
            <person name="Hosokawa M."/>
            <person name="Miyashita K."/>
            <person name="Thompson F.L."/>
            <person name="Niwa A."/>
            <person name="Sawabe T."/>
            <person name="Sawabe T."/>
        </authorList>
    </citation>
    <scope>NUCLEOTIDE SEQUENCE [LARGE SCALE GENOMIC DNA]</scope>
    <source>
        <strain evidence="3">JCM 19275</strain>
        <strain evidence="2">JCM 19296</strain>
        <strain evidence="5">JCM19275</strain>
        <strain evidence="4">JCM19296</strain>
    </source>
</reference>
<comment type="caution">
    <text evidence="2">The sequence shown here is derived from an EMBL/GenBank/DDBJ whole genome shotgun (WGS) entry which is preliminary data.</text>
</comment>
<name>A0A081D995_NONUL</name>
<keyword evidence="1" id="KW-0472">Membrane</keyword>
<dbReference type="Proteomes" id="UP000028980">
    <property type="component" value="Unassembled WGS sequence"/>
</dbReference>
<evidence type="ECO:0000313" key="3">
    <source>
        <dbReference type="EMBL" id="GAL75947.1"/>
    </source>
</evidence>
<evidence type="ECO:0000313" key="5">
    <source>
        <dbReference type="Proteomes" id="UP000029647"/>
    </source>
</evidence>
<keyword evidence="1" id="KW-1133">Transmembrane helix</keyword>
<keyword evidence="1" id="KW-0812">Transmembrane</keyword>
<evidence type="ECO:0000313" key="4">
    <source>
        <dbReference type="Proteomes" id="UP000028980"/>
    </source>
</evidence>
<proteinExistence type="predicted"/>
<sequence>MFIISGLFLILYLQVFDFILVSFFAIVVLTFFKIQKQ</sequence>
<evidence type="ECO:0000313" key="2">
    <source>
        <dbReference type="EMBL" id="GAK75491.1"/>
    </source>
</evidence>